<name>A0A6J5Z7F8_9ZZZZ</name>
<protein>
    <submittedName>
        <fullName evidence="4">Unannotated protein</fullName>
    </submittedName>
</protein>
<organism evidence="4">
    <name type="scientific">freshwater metagenome</name>
    <dbReference type="NCBI Taxonomy" id="449393"/>
    <lineage>
        <taxon>unclassified sequences</taxon>
        <taxon>metagenomes</taxon>
        <taxon>ecological metagenomes</taxon>
    </lineage>
</organism>
<dbReference type="Gene3D" id="3.40.190.10">
    <property type="entry name" value="Periplasmic binding protein-like II"/>
    <property type="match status" value="2"/>
</dbReference>
<dbReference type="AlphaFoldDB" id="A0A6J5Z7F8"/>
<dbReference type="PANTHER" id="PTHR30061">
    <property type="entry name" value="MALTOSE-BINDING PERIPLASMIC PROTEIN"/>
    <property type="match status" value="1"/>
</dbReference>
<dbReference type="InterPro" id="IPR006059">
    <property type="entry name" value="SBP"/>
</dbReference>
<dbReference type="GO" id="GO:0015768">
    <property type="term" value="P:maltose transport"/>
    <property type="evidence" value="ECO:0007669"/>
    <property type="project" value="TreeGrafter"/>
</dbReference>
<sequence length="405" mass="42070">MNLSEYGGIMKIRHIGVALLGLALTLAGTVMPAQAASTLTVWVNSGEEAAYKAASADWAAKNGVTLNIVAKCGLGDCGLSKLGPAGAGPDLFTASHDNTGALVKSGVVASLGTSIRKSAYPKAVLEGVSFNYRAWGIPISVSNIALATNLDLVPAGAPKTWADMESTSKSLISSGKASVGIVTHLDGYFMQPFFDSIGGYVFANKNGLYTNTKQVGLYSKKLASNAALMDKWLDAKLFDKSNTYDGSAFTNGKAPYQIVGPWNIDGLNKAGIKYEISGIPAVSGGTARAFSGVTAMYLNRFSTNQLLAKKYLIEAVQTKAFSAAITKANSSYPANSEAAADVDPKSVAGKMGAYGALCIPMPNVAEMGSVWTYWNGAFADWASGKSKFGPAMQAAASNLSKALGN</sequence>
<evidence type="ECO:0000256" key="1">
    <source>
        <dbReference type="ARBA" id="ARBA00008520"/>
    </source>
</evidence>
<accession>A0A6J5Z7F8</accession>
<keyword evidence="3" id="KW-0732">Signal</keyword>
<dbReference type="PANTHER" id="PTHR30061:SF50">
    <property type="entry name" value="MALTOSE_MALTODEXTRIN-BINDING PERIPLASMIC PROTEIN"/>
    <property type="match status" value="1"/>
</dbReference>
<dbReference type="SUPFAM" id="SSF53850">
    <property type="entry name" value="Periplasmic binding protein-like II"/>
    <property type="match status" value="1"/>
</dbReference>
<gene>
    <name evidence="4" type="ORF">UFOPK3775_00582</name>
</gene>
<dbReference type="GO" id="GO:1901982">
    <property type="term" value="F:maltose binding"/>
    <property type="evidence" value="ECO:0007669"/>
    <property type="project" value="TreeGrafter"/>
</dbReference>
<dbReference type="GO" id="GO:0042956">
    <property type="term" value="P:maltodextrin transmembrane transport"/>
    <property type="evidence" value="ECO:0007669"/>
    <property type="project" value="TreeGrafter"/>
</dbReference>
<evidence type="ECO:0000256" key="2">
    <source>
        <dbReference type="ARBA" id="ARBA00022448"/>
    </source>
</evidence>
<dbReference type="GO" id="GO:0055052">
    <property type="term" value="C:ATP-binding cassette (ABC) transporter complex, substrate-binding subunit-containing"/>
    <property type="evidence" value="ECO:0007669"/>
    <property type="project" value="TreeGrafter"/>
</dbReference>
<reference evidence="4" key="1">
    <citation type="submission" date="2020-05" db="EMBL/GenBank/DDBJ databases">
        <authorList>
            <person name="Chiriac C."/>
            <person name="Salcher M."/>
            <person name="Ghai R."/>
            <person name="Kavagutti S V."/>
        </authorList>
    </citation>
    <scope>NUCLEOTIDE SEQUENCE</scope>
</reference>
<evidence type="ECO:0000313" key="4">
    <source>
        <dbReference type="EMBL" id="CAB4336439.1"/>
    </source>
</evidence>
<evidence type="ECO:0000256" key="3">
    <source>
        <dbReference type="ARBA" id="ARBA00022729"/>
    </source>
</evidence>
<dbReference type="Pfam" id="PF13416">
    <property type="entry name" value="SBP_bac_8"/>
    <property type="match status" value="1"/>
</dbReference>
<keyword evidence="2" id="KW-0813">Transport</keyword>
<proteinExistence type="inferred from homology"/>
<dbReference type="EMBL" id="CAESAK010000061">
    <property type="protein sequence ID" value="CAB4336439.1"/>
    <property type="molecule type" value="Genomic_DNA"/>
</dbReference>
<comment type="similarity">
    <text evidence="1">Belongs to the bacterial solute-binding protein 1 family.</text>
</comment>